<feature type="compositionally biased region" description="Pro residues" evidence="1">
    <location>
        <begin position="1"/>
        <end position="14"/>
    </location>
</feature>
<dbReference type="InterPro" id="IPR007730">
    <property type="entry name" value="SPOR-like_dom"/>
</dbReference>
<feature type="non-terminal residue" evidence="3">
    <location>
        <position position="1"/>
    </location>
</feature>
<keyword evidence="4" id="KW-1185">Reference proteome</keyword>
<protein>
    <submittedName>
        <fullName evidence="3">SPOR domain-containing protein</fullName>
    </submittedName>
</protein>
<evidence type="ECO:0000313" key="3">
    <source>
        <dbReference type="EMBL" id="MCJ2180280.1"/>
    </source>
</evidence>
<sequence>PEPSAPPPPAPAPKPVEAAPQPSLTAAFADLGKPTMQAAPASGAVDIRKIEPARPEPKPEPKVEEKPKPKKPAPPAHPSRIWVQIGVGRDKKAIAFDWRRYTRQEPALFKGRKAYISEMGRTNRILAGPFETQKAANEFIADLKKAGFDGVLPWTSPAGQVVDVLPVN</sequence>
<dbReference type="InterPro" id="IPR036680">
    <property type="entry name" value="SPOR-like_sf"/>
</dbReference>
<proteinExistence type="predicted"/>
<dbReference type="RefSeq" id="WP_243995713.1">
    <property type="nucleotide sequence ID" value="NZ_JALHLE010000031.1"/>
</dbReference>
<evidence type="ECO:0000313" key="4">
    <source>
        <dbReference type="Proteomes" id="UP001162880"/>
    </source>
</evidence>
<dbReference type="PROSITE" id="PS51724">
    <property type="entry name" value="SPOR"/>
    <property type="match status" value="1"/>
</dbReference>
<gene>
    <name evidence="3" type="ORF">MTR64_17035</name>
</gene>
<feature type="compositionally biased region" description="Basic and acidic residues" evidence="1">
    <location>
        <begin position="46"/>
        <end position="67"/>
    </location>
</feature>
<evidence type="ECO:0000259" key="2">
    <source>
        <dbReference type="PROSITE" id="PS51724"/>
    </source>
</evidence>
<feature type="domain" description="SPOR" evidence="2">
    <location>
        <begin position="75"/>
        <end position="157"/>
    </location>
</feature>
<name>A0ABT0B5G2_9SPHN</name>
<organism evidence="3 4">
    <name type="scientific">Novosphingobium album</name>
    <name type="common">ex Hu et al. 2023</name>
    <dbReference type="NCBI Taxonomy" id="2930093"/>
    <lineage>
        <taxon>Bacteria</taxon>
        <taxon>Pseudomonadati</taxon>
        <taxon>Pseudomonadota</taxon>
        <taxon>Alphaproteobacteria</taxon>
        <taxon>Sphingomonadales</taxon>
        <taxon>Sphingomonadaceae</taxon>
        <taxon>Novosphingobium</taxon>
    </lineage>
</organism>
<accession>A0ABT0B5G2</accession>
<comment type="caution">
    <text evidence="3">The sequence shown here is derived from an EMBL/GenBank/DDBJ whole genome shotgun (WGS) entry which is preliminary data.</text>
</comment>
<evidence type="ECO:0000256" key="1">
    <source>
        <dbReference type="SAM" id="MobiDB-lite"/>
    </source>
</evidence>
<feature type="region of interest" description="Disordered" evidence="1">
    <location>
        <begin position="1"/>
        <end position="80"/>
    </location>
</feature>
<reference evidence="3" key="1">
    <citation type="submission" date="2022-03" db="EMBL/GenBank/DDBJ databases">
        <title>Identification of a novel bacterium isolated from mangrove sediments.</title>
        <authorList>
            <person name="Pan X."/>
        </authorList>
    </citation>
    <scope>NUCLEOTIDE SEQUENCE</scope>
    <source>
        <strain evidence="3">B2580</strain>
    </source>
</reference>
<dbReference type="Pfam" id="PF05036">
    <property type="entry name" value="SPOR"/>
    <property type="match status" value="1"/>
</dbReference>
<dbReference type="Gene3D" id="3.30.70.1070">
    <property type="entry name" value="Sporulation related repeat"/>
    <property type="match status" value="1"/>
</dbReference>
<dbReference type="EMBL" id="JALHLE010000031">
    <property type="protein sequence ID" value="MCJ2180280.1"/>
    <property type="molecule type" value="Genomic_DNA"/>
</dbReference>
<dbReference type="Proteomes" id="UP001162880">
    <property type="component" value="Unassembled WGS sequence"/>
</dbReference>
<dbReference type="SUPFAM" id="SSF110997">
    <property type="entry name" value="Sporulation related repeat"/>
    <property type="match status" value="1"/>
</dbReference>